<evidence type="ECO:0000313" key="2">
    <source>
        <dbReference type="EMBL" id="EMT45441.1"/>
    </source>
</evidence>
<protein>
    <submittedName>
        <fullName evidence="2">Putative phenylacetate-coenzyme A ligase</fullName>
    </submittedName>
</protein>
<dbReference type="EMBL" id="APCD01000016">
    <property type="protein sequence ID" value="EMT45441.1"/>
    <property type="molecule type" value="Genomic_DNA"/>
</dbReference>
<dbReference type="Proteomes" id="UP000012085">
    <property type="component" value="Unassembled WGS sequence"/>
</dbReference>
<dbReference type="AlphaFoldDB" id="M8D3P5"/>
<dbReference type="Pfam" id="PF00501">
    <property type="entry name" value="AMP-binding"/>
    <property type="match status" value="1"/>
</dbReference>
<comment type="caution">
    <text evidence="2">The sequence shown here is derived from an EMBL/GenBank/DDBJ whole genome shotgun (WGS) entry which is preliminary data.</text>
</comment>
<gene>
    <name evidence="2" type="ORF">H919_10218</name>
</gene>
<evidence type="ECO:0000313" key="3">
    <source>
        <dbReference type="Proteomes" id="UP000012085"/>
    </source>
</evidence>
<dbReference type="RefSeq" id="WP_003398010.1">
    <property type="nucleotide sequence ID" value="NZ_APCD01000016.1"/>
</dbReference>
<reference evidence="2 3" key="1">
    <citation type="submission" date="2013-03" db="EMBL/GenBank/DDBJ databases">
        <title>Assembly of a new bacterial strain Anoxybacillus flavithermus AK1.</title>
        <authorList>
            <person name="Rajan I."/>
            <person name="PoliReddy D."/>
            <person name="Sugumar T."/>
            <person name="Rathinam K."/>
            <person name="Alqarawi S."/>
            <person name="Khalil A.B."/>
            <person name="Sivakumar N."/>
        </authorList>
    </citation>
    <scope>NUCLEOTIDE SEQUENCE [LARGE SCALE GENOMIC DNA]</scope>
    <source>
        <strain evidence="2 3">AK1</strain>
    </source>
</reference>
<dbReference type="Gene3D" id="3.40.50.12780">
    <property type="entry name" value="N-terminal domain of ligase-like"/>
    <property type="match status" value="1"/>
</dbReference>
<feature type="domain" description="AMP-dependent synthetase/ligase" evidence="1">
    <location>
        <begin position="126"/>
        <end position="254"/>
    </location>
</feature>
<dbReference type="InterPro" id="IPR042099">
    <property type="entry name" value="ANL_N_sf"/>
</dbReference>
<dbReference type="PATRIC" id="fig|1297581.3.peg.2074"/>
<organism evidence="2 3">
    <name type="scientific">Anoxybacillus flavithermus AK1</name>
    <dbReference type="NCBI Taxonomy" id="1297581"/>
    <lineage>
        <taxon>Bacteria</taxon>
        <taxon>Bacillati</taxon>
        <taxon>Bacillota</taxon>
        <taxon>Bacilli</taxon>
        <taxon>Bacillales</taxon>
        <taxon>Anoxybacillaceae</taxon>
        <taxon>Anoxybacillus</taxon>
    </lineage>
</organism>
<proteinExistence type="predicted"/>
<dbReference type="SUPFAM" id="SSF56801">
    <property type="entry name" value="Acetyl-CoA synthetase-like"/>
    <property type="match status" value="1"/>
</dbReference>
<sequence>MERWKSFLIDAYEQSPALRERLDAEHINPYELETIEQLSRLPVLKKEQLPFLQKHQLPFGNIVTRRPNELARIFMSPGPIYDPQGEDQDEWGFSEALQAAGFTKEDIVQNTFSYHLSPAGFMFDTALRRIGATVVPAGPGNRELQVQLMSDLQVTGYVGTPSFLLTLLQYAEEKGISLAVKKAFFTAEKLTEQMRLQFMAKGVDVYEGYGTADCGCIAFEDRQGPGLKVSSRAIVQLCDPMTGELLHEEGEIVVTILDRTYPLIRFGTGDVSRWVDDYEGERIVGVIGRVGTSVKVKGMFVHEQQLKQIMNEVGCSSFQAVVTNENGYDQLTIYIQNEIDEQAKQKVKNVIRVTPTFVHVDQLHKEERYIVDKRKW</sequence>
<keyword evidence="2" id="KW-0436">Ligase</keyword>
<dbReference type="PANTHER" id="PTHR43845:SF1">
    <property type="entry name" value="BLR5969 PROTEIN"/>
    <property type="match status" value="1"/>
</dbReference>
<evidence type="ECO:0000259" key="1">
    <source>
        <dbReference type="Pfam" id="PF00501"/>
    </source>
</evidence>
<accession>M8D3P5</accession>
<dbReference type="InterPro" id="IPR000873">
    <property type="entry name" value="AMP-dep_synth/lig_dom"/>
</dbReference>
<dbReference type="PANTHER" id="PTHR43845">
    <property type="entry name" value="BLR5969 PROTEIN"/>
    <property type="match status" value="1"/>
</dbReference>
<dbReference type="GO" id="GO:0016874">
    <property type="term" value="F:ligase activity"/>
    <property type="evidence" value="ECO:0007669"/>
    <property type="project" value="UniProtKB-KW"/>
</dbReference>
<name>M8D3P5_9BACL</name>
<reference evidence="2 3" key="2">
    <citation type="journal article" date="2015" name="Genome Announc.">
        <title>Genome Sequence of Anoxybacillus flavithermus Strain AK1, a Thermophile Isolated from a Hot Spring in Saudi Arabia.</title>
        <authorList>
            <person name="Khalil A."/>
            <person name="Sivakumar N."/>
            <person name="Qarawi S."/>
        </authorList>
    </citation>
    <scope>NUCLEOTIDE SEQUENCE [LARGE SCALE GENOMIC DNA]</scope>
    <source>
        <strain evidence="2 3">AK1</strain>
    </source>
</reference>